<accession>A0A2K3N6G7</accession>
<organism evidence="2 3">
    <name type="scientific">Trifolium pratense</name>
    <name type="common">Red clover</name>
    <dbReference type="NCBI Taxonomy" id="57577"/>
    <lineage>
        <taxon>Eukaryota</taxon>
        <taxon>Viridiplantae</taxon>
        <taxon>Streptophyta</taxon>
        <taxon>Embryophyta</taxon>
        <taxon>Tracheophyta</taxon>
        <taxon>Spermatophyta</taxon>
        <taxon>Magnoliopsida</taxon>
        <taxon>eudicotyledons</taxon>
        <taxon>Gunneridae</taxon>
        <taxon>Pentapetalae</taxon>
        <taxon>rosids</taxon>
        <taxon>fabids</taxon>
        <taxon>Fabales</taxon>
        <taxon>Fabaceae</taxon>
        <taxon>Papilionoideae</taxon>
        <taxon>50 kb inversion clade</taxon>
        <taxon>NPAAA clade</taxon>
        <taxon>Hologalegina</taxon>
        <taxon>IRL clade</taxon>
        <taxon>Trifolieae</taxon>
        <taxon>Trifolium</taxon>
    </lineage>
</organism>
<evidence type="ECO:0000313" key="3">
    <source>
        <dbReference type="Proteomes" id="UP000236291"/>
    </source>
</evidence>
<reference evidence="2 3" key="2">
    <citation type="journal article" date="2017" name="Front. Plant Sci.">
        <title>Gene Classification and Mining of Molecular Markers Useful in Red Clover (Trifolium pratense) Breeding.</title>
        <authorList>
            <person name="Istvanek J."/>
            <person name="Dluhosova J."/>
            <person name="Dluhos P."/>
            <person name="Patkova L."/>
            <person name="Nedelnik J."/>
            <person name="Repkova J."/>
        </authorList>
    </citation>
    <scope>NUCLEOTIDE SEQUENCE [LARGE SCALE GENOMIC DNA]</scope>
    <source>
        <strain evidence="3">cv. Tatra</strain>
        <tissue evidence="2">Young leaves</tissue>
    </source>
</reference>
<comment type="caution">
    <text evidence="2">The sequence shown here is derived from an EMBL/GenBank/DDBJ whole genome shotgun (WGS) entry which is preliminary data.</text>
</comment>
<evidence type="ECO:0000256" key="1">
    <source>
        <dbReference type="SAM" id="MobiDB-lite"/>
    </source>
</evidence>
<sequence>HKISHRKSPLSAPDLDILIDHVESQSLQIRSQKYDPTSPLTTTTSQTSFPSATTPKFLVREPGFSDSPEIMIPPLLLSFESLNRRTLIPNLTFSFQSPQQNETTTNPNLALQPPT</sequence>
<feature type="region of interest" description="Disordered" evidence="1">
    <location>
        <begin position="94"/>
        <end position="115"/>
    </location>
</feature>
<evidence type="ECO:0000313" key="2">
    <source>
        <dbReference type="EMBL" id="PNX98645.1"/>
    </source>
</evidence>
<dbReference type="EMBL" id="ASHM01016870">
    <property type="protein sequence ID" value="PNX98645.1"/>
    <property type="molecule type" value="Genomic_DNA"/>
</dbReference>
<dbReference type="Proteomes" id="UP000236291">
    <property type="component" value="Unassembled WGS sequence"/>
</dbReference>
<reference evidence="2 3" key="1">
    <citation type="journal article" date="2014" name="Am. J. Bot.">
        <title>Genome assembly and annotation for red clover (Trifolium pratense; Fabaceae).</title>
        <authorList>
            <person name="Istvanek J."/>
            <person name="Jaros M."/>
            <person name="Krenek A."/>
            <person name="Repkova J."/>
        </authorList>
    </citation>
    <scope>NUCLEOTIDE SEQUENCE [LARGE SCALE GENOMIC DNA]</scope>
    <source>
        <strain evidence="3">cv. Tatra</strain>
        <tissue evidence="2">Young leaves</tissue>
    </source>
</reference>
<gene>
    <name evidence="2" type="ORF">L195_g021897</name>
</gene>
<feature type="compositionally biased region" description="Low complexity" evidence="1">
    <location>
        <begin position="36"/>
        <end position="54"/>
    </location>
</feature>
<feature type="non-terminal residue" evidence="2">
    <location>
        <position position="1"/>
    </location>
</feature>
<protein>
    <submittedName>
        <fullName evidence="2">Uncharacterized protein</fullName>
    </submittedName>
</protein>
<proteinExistence type="predicted"/>
<dbReference type="AlphaFoldDB" id="A0A2K3N6G7"/>
<feature type="compositionally biased region" description="Polar residues" evidence="1">
    <location>
        <begin position="94"/>
        <end position="109"/>
    </location>
</feature>
<feature type="region of interest" description="Disordered" evidence="1">
    <location>
        <begin position="28"/>
        <end position="54"/>
    </location>
</feature>
<name>A0A2K3N6G7_TRIPR</name>